<dbReference type="Proteomes" id="UP000504621">
    <property type="component" value="Unplaced"/>
</dbReference>
<proteinExistence type="predicted"/>
<dbReference type="SMART" id="SM00666">
    <property type="entry name" value="PB1"/>
    <property type="match status" value="1"/>
</dbReference>
<protein>
    <submittedName>
        <fullName evidence="4">Uncharacterized protein LOC110422851</fullName>
    </submittedName>
</protein>
<feature type="compositionally biased region" description="Low complexity" evidence="1">
    <location>
        <begin position="282"/>
        <end position="298"/>
    </location>
</feature>
<reference evidence="4" key="1">
    <citation type="submission" date="2025-08" db="UniProtKB">
        <authorList>
            <consortium name="RefSeq"/>
        </authorList>
    </citation>
    <scope>IDENTIFICATION</scope>
    <source>
        <tissue evidence="4">Leaf</tissue>
    </source>
</reference>
<feature type="compositionally biased region" description="Low complexity" evidence="1">
    <location>
        <begin position="46"/>
        <end position="56"/>
    </location>
</feature>
<accession>A0A6J1B069</accession>
<dbReference type="PANTHER" id="PTHR31066">
    <property type="entry name" value="OS05G0427100 PROTEIN-RELATED"/>
    <property type="match status" value="1"/>
</dbReference>
<dbReference type="AlphaFoldDB" id="A0A6J1B069"/>
<feature type="domain" description="PB1" evidence="2">
    <location>
        <begin position="101"/>
        <end position="194"/>
    </location>
</feature>
<keyword evidence="3" id="KW-1185">Reference proteome</keyword>
<dbReference type="InterPro" id="IPR053198">
    <property type="entry name" value="Gynoecium_Dev_Regulator"/>
</dbReference>
<dbReference type="OrthoDB" id="774308at2759"/>
<gene>
    <name evidence="4" type="primary">LOC110422851</name>
</gene>
<dbReference type="Pfam" id="PF00564">
    <property type="entry name" value="PB1"/>
    <property type="match status" value="1"/>
</dbReference>
<dbReference type="Gene3D" id="3.10.20.90">
    <property type="entry name" value="Phosphatidylinositol 3-kinase Catalytic Subunit, Chain A, domain 1"/>
    <property type="match status" value="1"/>
</dbReference>
<organism evidence="3 4">
    <name type="scientific">Herrania umbratica</name>
    <dbReference type="NCBI Taxonomy" id="108875"/>
    <lineage>
        <taxon>Eukaryota</taxon>
        <taxon>Viridiplantae</taxon>
        <taxon>Streptophyta</taxon>
        <taxon>Embryophyta</taxon>
        <taxon>Tracheophyta</taxon>
        <taxon>Spermatophyta</taxon>
        <taxon>Magnoliopsida</taxon>
        <taxon>eudicotyledons</taxon>
        <taxon>Gunneridae</taxon>
        <taxon>Pentapetalae</taxon>
        <taxon>rosids</taxon>
        <taxon>malvids</taxon>
        <taxon>Malvales</taxon>
        <taxon>Malvaceae</taxon>
        <taxon>Byttnerioideae</taxon>
        <taxon>Herrania</taxon>
    </lineage>
</organism>
<evidence type="ECO:0000256" key="1">
    <source>
        <dbReference type="SAM" id="MobiDB-lite"/>
    </source>
</evidence>
<evidence type="ECO:0000259" key="2">
    <source>
        <dbReference type="SMART" id="SM00666"/>
    </source>
</evidence>
<evidence type="ECO:0000313" key="4">
    <source>
        <dbReference type="RefSeq" id="XP_021292541.1"/>
    </source>
</evidence>
<feature type="region of interest" description="Disordered" evidence="1">
    <location>
        <begin position="1"/>
        <end position="80"/>
    </location>
</feature>
<dbReference type="RefSeq" id="XP_021292541.1">
    <property type="nucleotide sequence ID" value="XM_021436866.1"/>
</dbReference>
<feature type="region of interest" description="Disordered" evidence="1">
    <location>
        <begin position="272"/>
        <end position="300"/>
    </location>
</feature>
<dbReference type="GeneID" id="110422851"/>
<dbReference type="PANTHER" id="PTHR31066:SF68">
    <property type="entry name" value="SERINE_THREONINE-PROTEIN KINASE YAKA-RELATED"/>
    <property type="match status" value="1"/>
</dbReference>
<name>A0A6J1B069_9ROSI</name>
<dbReference type="CDD" id="cd06410">
    <property type="entry name" value="PB1_UP2"/>
    <property type="match status" value="1"/>
</dbReference>
<feature type="compositionally biased region" description="Pro residues" evidence="1">
    <location>
        <begin position="33"/>
        <end position="45"/>
    </location>
</feature>
<sequence length="713" mass="76850">MKQLTIKPPALVSPFVLVHPPSTSQQTSTPKQETPPPMDPPPLPTAPTAAAATSVPLSNPDSVESSPRPRTENTYDDPLPAVPGARLRLMCSFGGHIIPRPHDKTLCYVGGETRLVAVDRHCSLAAFCTRLSRALLNGRHFTLKYQLPNEDLDSLVSVATDEDLENMIEEYDRLTASSASSATSSRIRLFLFLNKPDTVASMGPLLNDAKSETWFVDALNGSGLIPRGDSDSAAMETLLNLDGELEAQEVAAEQTKQVKRNNAVRHEVQCSLPDSPKVEKTSSFGSPPSSPSMSNLPPIRVRVDQDGGAKVQDQRAGIEEQFAQISFATNIHKQDDGYGAAVSALPPHPVAVATAMITSAGGSSDNLNRILSDDERSDQGVPIGFRKPPLPLQPVQQKACGAYNLPSPDSVASDSSIASANSLSKPMYYQDQAHIASRDSRAAVSPNTNADTSIPNSQIQIHQLQDAYALAPQLDPQQQQAQQQFMQASMHYIPHPTTSPAPVPMSSYYPVYATPSQQHQLHHPADQQYPAVYVMPVTQITQPQPYMSMQSSTGVMTLKSNITDAGIVTPSRPLTPPAPSIVAATTAYKEATPPMYPTNTATLAKPEMAATVYRTAVPSTPQLVQVQQPYVGFSQMQHPQQSVAVTPAATTNYGYEYPNPSQDQMYYAQHQAPPLPPQYQTMTQAAAAAALADASLQQPTDSSNQQIRISQPL</sequence>
<dbReference type="SUPFAM" id="SSF54277">
    <property type="entry name" value="CAD &amp; PB1 domains"/>
    <property type="match status" value="1"/>
</dbReference>
<evidence type="ECO:0000313" key="3">
    <source>
        <dbReference type="Proteomes" id="UP000504621"/>
    </source>
</evidence>
<dbReference type="InterPro" id="IPR000270">
    <property type="entry name" value="PB1_dom"/>
</dbReference>